<organism evidence="2 3">
    <name type="scientific">Pristionchus fissidentatus</name>
    <dbReference type="NCBI Taxonomy" id="1538716"/>
    <lineage>
        <taxon>Eukaryota</taxon>
        <taxon>Metazoa</taxon>
        <taxon>Ecdysozoa</taxon>
        <taxon>Nematoda</taxon>
        <taxon>Chromadorea</taxon>
        <taxon>Rhabditida</taxon>
        <taxon>Rhabditina</taxon>
        <taxon>Diplogasteromorpha</taxon>
        <taxon>Diplogasteroidea</taxon>
        <taxon>Neodiplogasteridae</taxon>
        <taxon>Pristionchus</taxon>
    </lineage>
</organism>
<sequence>FQINSFESNDCLMTVVIRAIDVMVILLKPIPDPKRVKRALVILDTERLLSLEDDEEREIGIRDATYGVLQSFDITVQKFTNGRDKQDIWIIEYLRRRIQDMSVQSNDPLCTPISRVLDLMNMLQQVSDSKRVKRALAGLDFERDLSFQDDEEREHPLRNAIYGLIRSLHLTLQDFFKIKDQQVAEAKSEDSIIVKEEREQTTLDSLNNQFLPPPSTQLIDNVSPLQSNSTLVGPKSDRLVPAGREDATSNNDIRNVAAK</sequence>
<dbReference type="EMBL" id="BTSY01000005">
    <property type="protein sequence ID" value="GMT29773.1"/>
    <property type="molecule type" value="Genomic_DNA"/>
</dbReference>
<evidence type="ECO:0000313" key="2">
    <source>
        <dbReference type="EMBL" id="GMT29773.1"/>
    </source>
</evidence>
<dbReference type="AlphaFoldDB" id="A0AAV5WHH4"/>
<name>A0AAV5WHH4_9BILA</name>
<feature type="region of interest" description="Disordered" evidence="1">
    <location>
        <begin position="204"/>
        <end position="259"/>
    </location>
</feature>
<gene>
    <name evidence="2" type="ORF">PFISCL1PPCAC_21070</name>
</gene>
<accession>A0AAV5WHH4</accession>
<reference evidence="2" key="1">
    <citation type="submission" date="2023-10" db="EMBL/GenBank/DDBJ databases">
        <title>Genome assembly of Pristionchus species.</title>
        <authorList>
            <person name="Yoshida K."/>
            <person name="Sommer R.J."/>
        </authorList>
    </citation>
    <scope>NUCLEOTIDE SEQUENCE</scope>
    <source>
        <strain evidence="2">RS5133</strain>
    </source>
</reference>
<comment type="caution">
    <text evidence="2">The sequence shown here is derived from an EMBL/GenBank/DDBJ whole genome shotgun (WGS) entry which is preliminary data.</text>
</comment>
<evidence type="ECO:0000256" key="1">
    <source>
        <dbReference type="SAM" id="MobiDB-lite"/>
    </source>
</evidence>
<evidence type="ECO:0000313" key="3">
    <source>
        <dbReference type="Proteomes" id="UP001432322"/>
    </source>
</evidence>
<feature type="non-terminal residue" evidence="2">
    <location>
        <position position="1"/>
    </location>
</feature>
<feature type="compositionally biased region" description="Basic and acidic residues" evidence="1">
    <location>
        <begin position="235"/>
        <end position="247"/>
    </location>
</feature>
<proteinExistence type="predicted"/>
<feature type="compositionally biased region" description="Polar residues" evidence="1">
    <location>
        <begin position="204"/>
        <end position="231"/>
    </location>
</feature>
<dbReference type="Proteomes" id="UP001432322">
    <property type="component" value="Unassembled WGS sequence"/>
</dbReference>
<protein>
    <submittedName>
        <fullName evidence="2">Uncharacterized protein</fullName>
    </submittedName>
</protein>
<keyword evidence="3" id="KW-1185">Reference proteome</keyword>